<comment type="caution">
    <text evidence="2">The sequence shown here is derived from an EMBL/GenBank/DDBJ whole genome shotgun (WGS) entry which is preliminary data.</text>
</comment>
<evidence type="ECO:0000313" key="3">
    <source>
        <dbReference type="Proteomes" id="UP000327157"/>
    </source>
</evidence>
<dbReference type="EMBL" id="SMOL01000753">
    <property type="protein sequence ID" value="KAB2599437.1"/>
    <property type="molecule type" value="Genomic_DNA"/>
</dbReference>
<sequence>MEAEIATIEKNCTWQLADRPFDKPVVGFKWIYKTKLNLDGSIQKNKARLVANGYSQKPAVDFNETFAPVARLDTIITLIATRPDIMLAASLLARFMHNPTRKHIGTAKMVLRYIQGTVDYGIAYEKRKDVVLIGYCDCDCAGSEDDMKSTSSYAFSFGSRAFSWASIKQNSVALSIAEAEYMEWSRIKKRGFRPSQRAGCCGVLCGTKWYIVGGGSRKKRMPRHAETLIFDILKLERSVATASPPSITANKGFSLELVQHKEKDFLVSFRGCRREPTNQVEVLTMEKNE</sequence>
<dbReference type="PANTHER" id="PTHR11439">
    <property type="entry name" value="GAG-POL-RELATED RETROTRANSPOSON"/>
    <property type="match status" value="1"/>
</dbReference>
<dbReference type="Proteomes" id="UP000327157">
    <property type="component" value="Chromosome 13"/>
</dbReference>
<keyword evidence="3" id="KW-1185">Reference proteome</keyword>
<dbReference type="AlphaFoldDB" id="A0A5N5F909"/>
<dbReference type="CDD" id="cd09272">
    <property type="entry name" value="RNase_HI_RT_Ty1"/>
    <property type="match status" value="1"/>
</dbReference>
<dbReference type="Pfam" id="PF07727">
    <property type="entry name" value="RVT_2"/>
    <property type="match status" value="1"/>
</dbReference>
<name>A0A5N5F909_9ROSA</name>
<evidence type="ECO:0000313" key="2">
    <source>
        <dbReference type="EMBL" id="KAB2599437.1"/>
    </source>
</evidence>
<organism evidence="2 3">
    <name type="scientific">Pyrus ussuriensis x Pyrus communis</name>
    <dbReference type="NCBI Taxonomy" id="2448454"/>
    <lineage>
        <taxon>Eukaryota</taxon>
        <taxon>Viridiplantae</taxon>
        <taxon>Streptophyta</taxon>
        <taxon>Embryophyta</taxon>
        <taxon>Tracheophyta</taxon>
        <taxon>Spermatophyta</taxon>
        <taxon>Magnoliopsida</taxon>
        <taxon>eudicotyledons</taxon>
        <taxon>Gunneridae</taxon>
        <taxon>Pentapetalae</taxon>
        <taxon>rosids</taxon>
        <taxon>fabids</taxon>
        <taxon>Rosales</taxon>
        <taxon>Rosaceae</taxon>
        <taxon>Amygdaloideae</taxon>
        <taxon>Maleae</taxon>
        <taxon>Pyrus</taxon>
    </lineage>
</organism>
<dbReference type="SUPFAM" id="SSF117281">
    <property type="entry name" value="Kelch motif"/>
    <property type="match status" value="1"/>
</dbReference>
<dbReference type="InterPro" id="IPR013103">
    <property type="entry name" value="RVT_2"/>
</dbReference>
<reference evidence="3" key="2">
    <citation type="submission" date="2019-10" db="EMBL/GenBank/DDBJ databases">
        <title>A de novo genome assembly of a pear dwarfing rootstock.</title>
        <authorList>
            <person name="Wang F."/>
            <person name="Wang J."/>
            <person name="Li S."/>
            <person name="Zhang Y."/>
            <person name="Fang M."/>
            <person name="Ma L."/>
            <person name="Zhao Y."/>
            <person name="Jiang S."/>
        </authorList>
    </citation>
    <scope>NUCLEOTIDE SEQUENCE [LARGE SCALE GENOMIC DNA]</scope>
</reference>
<proteinExistence type="predicted"/>
<evidence type="ECO:0000259" key="1">
    <source>
        <dbReference type="Pfam" id="PF07727"/>
    </source>
</evidence>
<accession>A0A5N5F909</accession>
<feature type="domain" description="Reverse transcriptase Ty1/copia-type" evidence="1">
    <location>
        <begin position="12"/>
        <end position="80"/>
    </location>
</feature>
<dbReference type="InterPro" id="IPR015915">
    <property type="entry name" value="Kelch-typ_b-propeller"/>
</dbReference>
<dbReference type="PANTHER" id="PTHR11439:SF502">
    <property type="entry name" value="SECRETED RXLR EFFECTOR PROTEIN 161-LIKE"/>
    <property type="match status" value="1"/>
</dbReference>
<reference evidence="2 3" key="1">
    <citation type="submission" date="2019-09" db="EMBL/GenBank/DDBJ databases">
        <authorList>
            <person name="Ou C."/>
        </authorList>
    </citation>
    <scope>NUCLEOTIDE SEQUENCE [LARGE SCALE GENOMIC DNA]</scope>
    <source>
        <strain evidence="2">S2</strain>
        <tissue evidence="2">Leaf</tissue>
    </source>
</reference>
<protein>
    <submittedName>
        <fullName evidence="2">Acyl-CoA-binding domain-containing protein 4</fullName>
    </submittedName>
</protein>
<dbReference type="Gene3D" id="2.120.10.80">
    <property type="entry name" value="Kelch-type beta propeller"/>
    <property type="match status" value="1"/>
</dbReference>
<dbReference type="OrthoDB" id="1193898at2759"/>
<gene>
    <name evidence="2" type="ORF">D8674_009708</name>
</gene>
<reference evidence="2 3" key="3">
    <citation type="submission" date="2019-11" db="EMBL/GenBank/DDBJ databases">
        <title>A de novo genome assembly of a pear dwarfing rootstock.</title>
        <authorList>
            <person name="Wang F."/>
            <person name="Wang J."/>
            <person name="Li S."/>
            <person name="Zhang Y."/>
            <person name="Fang M."/>
            <person name="Ma L."/>
            <person name="Zhao Y."/>
            <person name="Jiang S."/>
        </authorList>
    </citation>
    <scope>NUCLEOTIDE SEQUENCE [LARGE SCALE GENOMIC DNA]</scope>
    <source>
        <strain evidence="2">S2</strain>
        <tissue evidence="2">Leaf</tissue>
    </source>
</reference>